<proteinExistence type="predicted"/>
<comment type="caution">
    <text evidence="2">The sequence shown here is derived from an EMBL/GenBank/DDBJ whole genome shotgun (WGS) entry which is preliminary data.</text>
</comment>
<keyword evidence="3" id="KW-1185">Reference proteome</keyword>
<evidence type="ECO:0000313" key="3">
    <source>
        <dbReference type="Proteomes" id="UP000661077"/>
    </source>
</evidence>
<organism evidence="2 3">
    <name type="scientific">Steroidobacter gossypii</name>
    <dbReference type="NCBI Taxonomy" id="2805490"/>
    <lineage>
        <taxon>Bacteria</taxon>
        <taxon>Pseudomonadati</taxon>
        <taxon>Pseudomonadota</taxon>
        <taxon>Gammaproteobacteria</taxon>
        <taxon>Steroidobacterales</taxon>
        <taxon>Steroidobacteraceae</taxon>
        <taxon>Steroidobacter</taxon>
    </lineage>
</organism>
<keyword evidence="1" id="KW-0732">Signal</keyword>
<dbReference type="EMBL" id="JAEVLS010000004">
    <property type="protein sequence ID" value="MBM0106941.1"/>
    <property type="molecule type" value="Genomic_DNA"/>
</dbReference>
<feature type="signal peptide" evidence="1">
    <location>
        <begin position="1"/>
        <end position="18"/>
    </location>
</feature>
<dbReference type="Proteomes" id="UP000661077">
    <property type="component" value="Unassembled WGS sequence"/>
</dbReference>
<accession>A0ABS1X153</accession>
<evidence type="ECO:0000313" key="2">
    <source>
        <dbReference type="EMBL" id="MBM0106941.1"/>
    </source>
</evidence>
<evidence type="ECO:0008006" key="4">
    <source>
        <dbReference type="Google" id="ProtNLM"/>
    </source>
</evidence>
<reference evidence="2 3" key="1">
    <citation type="journal article" date="2021" name="Int. J. Syst. Evol. Microbiol.">
        <title>Steroidobacter gossypii sp. nov., isolated from soil of cotton cropping field.</title>
        <authorList>
            <person name="Huang R."/>
            <person name="Yang S."/>
            <person name="Zhen C."/>
            <person name="Liu W."/>
        </authorList>
    </citation>
    <scope>NUCLEOTIDE SEQUENCE [LARGE SCALE GENOMIC DNA]</scope>
    <source>
        <strain evidence="2 3">S1-65</strain>
    </source>
</reference>
<dbReference type="RefSeq" id="WP_203169053.1">
    <property type="nucleotide sequence ID" value="NZ_JAEVLS010000004.1"/>
</dbReference>
<protein>
    <recommendedName>
        <fullName evidence="4">DUF4390 domain-containing protein</fullName>
    </recommendedName>
</protein>
<gene>
    <name evidence="2" type="ORF">JM946_19570</name>
</gene>
<evidence type="ECO:0000256" key="1">
    <source>
        <dbReference type="SAM" id="SignalP"/>
    </source>
</evidence>
<sequence length="209" mass="23367">MRALCLIGLLLLSALAQAADISPVIHDRHIGARLRGLALPDSLRKDLRSGLTNRVLLRVTLLEGTQTLATANVEIALKYDLWDERFGTQLTVNGVVRTAPELRTVDEAWAWLIDLRLMPLFERPTTPATLTLRAEVLLNPIERERMEQIREWVKENSRYVPLEGAPSAASESGSNSVFNRIFEYYAADQGMAAQWREQAASAPFTVSAR</sequence>
<name>A0ABS1X153_9GAMM</name>
<feature type="chain" id="PRO_5046193293" description="DUF4390 domain-containing protein" evidence="1">
    <location>
        <begin position="19"/>
        <end position="209"/>
    </location>
</feature>